<reference evidence="1 2" key="1">
    <citation type="submission" date="2015-03" db="EMBL/GenBank/DDBJ databases">
        <title>Genome sequence of Kiloniella sp. P1-1, isolated from the gut microflora of Pacific white shrimp, Penaeus vannamei.</title>
        <authorList>
            <person name="Shao Z."/>
            <person name="Wang L."/>
            <person name="Li X."/>
        </authorList>
    </citation>
    <scope>NUCLEOTIDE SEQUENCE [LARGE SCALE GENOMIC DNA]</scope>
    <source>
        <strain evidence="1 2">P1-1</strain>
    </source>
</reference>
<evidence type="ECO:0000313" key="1">
    <source>
        <dbReference type="EMBL" id="KKJ76650.1"/>
    </source>
</evidence>
<evidence type="ECO:0000313" key="2">
    <source>
        <dbReference type="Proteomes" id="UP000034491"/>
    </source>
</evidence>
<gene>
    <name evidence="1" type="ORF">WH95_12685</name>
</gene>
<organism evidence="1 2">
    <name type="scientific">Kiloniella litopenaei</name>
    <dbReference type="NCBI Taxonomy" id="1549748"/>
    <lineage>
        <taxon>Bacteria</taxon>
        <taxon>Pseudomonadati</taxon>
        <taxon>Pseudomonadota</taxon>
        <taxon>Alphaproteobacteria</taxon>
        <taxon>Rhodospirillales</taxon>
        <taxon>Kiloniellaceae</taxon>
        <taxon>Kiloniella</taxon>
    </lineage>
</organism>
<accession>A0A0M2R9I8</accession>
<sequence>MQKVRIIQAVTRKISEIEATLSDQGVTIEMCEDFQKLEKICNSIEGRKKLSEPFSAKYFDILPRDGFWINGVNEEGKTISTQVMRLSELGDTNLATLWQQQLKRLHGGRLMQTSSPGAQRISGKVVYHGDVWVDPVQVSAQFCPKTWAVTDVFPA</sequence>
<protein>
    <submittedName>
        <fullName evidence="1">Uncharacterized protein</fullName>
    </submittedName>
</protein>
<dbReference type="OrthoDB" id="8068570at2"/>
<comment type="caution">
    <text evidence="1">The sequence shown here is derived from an EMBL/GenBank/DDBJ whole genome shotgun (WGS) entry which is preliminary data.</text>
</comment>
<dbReference type="EMBL" id="LANI01000018">
    <property type="protein sequence ID" value="KKJ76650.1"/>
    <property type="molecule type" value="Genomic_DNA"/>
</dbReference>
<proteinExistence type="predicted"/>
<keyword evidence="2" id="KW-1185">Reference proteome</keyword>
<name>A0A0M2R9I8_9PROT</name>
<dbReference type="AlphaFoldDB" id="A0A0M2R9I8"/>
<dbReference type="Proteomes" id="UP000034491">
    <property type="component" value="Unassembled WGS sequence"/>
</dbReference>
<dbReference type="RefSeq" id="WP_046507810.1">
    <property type="nucleotide sequence ID" value="NZ_LANI01000018.1"/>
</dbReference>